<reference evidence="1 2" key="1">
    <citation type="journal article" date="2022" name="Genome Biol. Evol.">
        <title>The Spruce Budworm Genome: Reconstructing the Evolutionary History of Antifreeze Proteins.</title>
        <authorList>
            <person name="Beliveau C."/>
            <person name="Gagne P."/>
            <person name="Picq S."/>
            <person name="Vernygora O."/>
            <person name="Keeling C.I."/>
            <person name="Pinkney K."/>
            <person name="Doucet D."/>
            <person name="Wen F."/>
            <person name="Johnston J.S."/>
            <person name="Maaroufi H."/>
            <person name="Boyle B."/>
            <person name="Laroche J."/>
            <person name="Dewar K."/>
            <person name="Juretic N."/>
            <person name="Blackburn G."/>
            <person name="Nisole A."/>
            <person name="Brunet B."/>
            <person name="Brandao M."/>
            <person name="Lumley L."/>
            <person name="Duan J."/>
            <person name="Quan G."/>
            <person name="Lucarotti C.J."/>
            <person name="Roe A.D."/>
            <person name="Sperling F.A.H."/>
            <person name="Levesque R.C."/>
            <person name="Cusson M."/>
        </authorList>
    </citation>
    <scope>NUCLEOTIDE SEQUENCE [LARGE SCALE GENOMIC DNA]</scope>
    <source>
        <strain evidence="1">Glfc:IPQL:Cfum</strain>
    </source>
</reference>
<keyword evidence="2" id="KW-1185">Reference proteome</keyword>
<name>A0ACC0JYR9_CHOFU</name>
<dbReference type="Proteomes" id="UP001064048">
    <property type="component" value="Chromosome 12"/>
</dbReference>
<gene>
    <name evidence="1" type="ORF">MSG28_007814</name>
</gene>
<organism evidence="1 2">
    <name type="scientific">Choristoneura fumiferana</name>
    <name type="common">Spruce budworm moth</name>
    <name type="synonym">Archips fumiferana</name>
    <dbReference type="NCBI Taxonomy" id="7141"/>
    <lineage>
        <taxon>Eukaryota</taxon>
        <taxon>Metazoa</taxon>
        <taxon>Ecdysozoa</taxon>
        <taxon>Arthropoda</taxon>
        <taxon>Hexapoda</taxon>
        <taxon>Insecta</taxon>
        <taxon>Pterygota</taxon>
        <taxon>Neoptera</taxon>
        <taxon>Endopterygota</taxon>
        <taxon>Lepidoptera</taxon>
        <taxon>Glossata</taxon>
        <taxon>Ditrysia</taxon>
        <taxon>Tortricoidea</taxon>
        <taxon>Tortricidae</taxon>
        <taxon>Tortricinae</taxon>
        <taxon>Choristoneura</taxon>
    </lineage>
</organism>
<comment type="caution">
    <text evidence="1">The sequence shown here is derived from an EMBL/GenBank/DDBJ whole genome shotgun (WGS) entry which is preliminary data.</text>
</comment>
<evidence type="ECO:0000313" key="2">
    <source>
        <dbReference type="Proteomes" id="UP001064048"/>
    </source>
</evidence>
<sequence length="532" mass="60422">MTLNADFTKMAKAIRLLVLVAVAAGSSAEAVDKYYEDLASQQTVKFAEKTGTPIGILTTSNGAPVEYRDANVSLNRRIITNEFLLETLTHLNRQRIPERVVHANAAGASGYFEVTHDITDICKAKFLNQINKKTPVAVRFSTTIPNIGGSDTTRDGRGFAVKFYTEDGNFDLVGLSFPVFSIKDPLFFPTFANAQGRNPATFLTDDNMRWDFFTLRPEIFHFLMYRFGDEGIPDGYRHMPGFSIHTYQVINEHGNYSFVRFHLVSNQGFKYLTSAEATRIGGLDPDYAIRDLYNAIANGDYPSWQLYVQVLSLEDVKRADFDVFDTTRILPLDKYPLRPVGQLVLNKNPVNYFAEVEQIAMCPNHLVPGILGAPDQLFQSRRLSYRDAQLYRLGANFQNIPINCPFRSFTYNINGLFNLEKTDDSPSYYPNTYNGPVPYVDVNKGELIEIVQDSSLSFDQAARHYDNLTEGARERLIGNFVDSLGKASINLQERALKWFRLIHEELAERVEHGLLYNRNKQQRSVDHGWGYR</sequence>
<accession>A0ACC0JYR9</accession>
<dbReference type="EMBL" id="CM046112">
    <property type="protein sequence ID" value="KAI8429319.1"/>
    <property type="molecule type" value="Genomic_DNA"/>
</dbReference>
<evidence type="ECO:0000313" key="1">
    <source>
        <dbReference type="EMBL" id="KAI8429319.1"/>
    </source>
</evidence>
<proteinExistence type="predicted"/>
<protein>
    <submittedName>
        <fullName evidence="1">Uncharacterized protein</fullName>
    </submittedName>
</protein>